<organism evidence="3 4">
    <name type="scientific">Hevea brasiliensis</name>
    <name type="common">Para rubber tree</name>
    <name type="synonym">Siphonia brasiliensis</name>
    <dbReference type="NCBI Taxonomy" id="3981"/>
    <lineage>
        <taxon>Eukaryota</taxon>
        <taxon>Viridiplantae</taxon>
        <taxon>Streptophyta</taxon>
        <taxon>Embryophyta</taxon>
        <taxon>Tracheophyta</taxon>
        <taxon>Spermatophyta</taxon>
        <taxon>Magnoliopsida</taxon>
        <taxon>eudicotyledons</taxon>
        <taxon>Gunneridae</taxon>
        <taxon>Pentapetalae</taxon>
        <taxon>rosids</taxon>
        <taxon>fabids</taxon>
        <taxon>Malpighiales</taxon>
        <taxon>Euphorbiaceae</taxon>
        <taxon>Crotonoideae</taxon>
        <taxon>Micrandreae</taxon>
        <taxon>Hevea</taxon>
    </lineage>
</organism>
<dbReference type="GO" id="GO:0045116">
    <property type="term" value="P:protein neddylation"/>
    <property type="evidence" value="ECO:0007669"/>
    <property type="project" value="TreeGrafter"/>
</dbReference>
<dbReference type="FunFam" id="1.10.238.10:FF:000162">
    <property type="entry name" value="Defective in cullin neddylation protein"/>
    <property type="match status" value="1"/>
</dbReference>
<dbReference type="PANTHER" id="PTHR12281:SF12">
    <property type="entry name" value="DEFECTIVE IN CULLIN NEDDYLATION PROTEIN"/>
    <property type="match status" value="1"/>
</dbReference>
<proteinExistence type="predicted"/>
<dbReference type="FunFam" id="1.10.238.200:FF:000005">
    <property type="entry name" value="Defective in cullin neddylation protein"/>
    <property type="match status" value="1"/>
</dbReference>
<dbReference type="GO" id="GO:0000151">
    <property type="term" value="C:ubiquitin ligase complex"/>
    <property type="evidence" value="ECO:0007669"/>
    <property type="project" value="TreeGrafter"/>
</dbReference>
<dbReference type="InterPro" id="IPR011992">
    <property type="entry name" value="EF-hand-dom_pair"/>
</dbReference>
<dbReference type="InterPro" id="IPR021967">
    <property type="entry name" value="Nup98_C"/>
</dbReference>
<accession>A0A6A6LKF5</accession>
<dbReference type="Pfam" id="PF12110">
    <property type="entry name" value="Nup96"/>
    <property type="match status" value="1"/>
</dbReference>
<dbReference type="GO" id="GO:0031624">
    <property type="term" value="F:ubiquitin conjugating enzyme binding"/>
    <property type="evidence" value="ECO:0007669"/>
    <property type="project" value="TreeGrafter"/>
</dbReference>
<feature type="domain" description="DCUN1" evidence="2">
    <location>
        <begin position="518"/>
        <end position="709"/>
    </location>
</feature>
<dbReference type="Gene3D" id="1.25.40.690">
    <property type="match status" value="1"/>
</dbReference>
<dbReference type="SUPFAM" id="SSF47473">
    <property type="entry name" value="EF-hand"/>
    <property type="match status" value="1"/>
</dbReference>
<dbReference type="PROSITE" id="PS51229">
    <property type="entry name" value="DCUN1"/>
    <property type="match status" value="1"/>
</dbReference>
<evidence type="ECO:0000259" key="2">
    <source>
        <dbReference type="PROSITE" id="PS51229"/>
    </source>
</evidence>
<keyword evidence="4" id="KW-1185">Reference proteome</keyword>
<dbReference type="Gene3D" id="1.10.238.10">
    <property type="entry name" value="EF-hand"/>
    <property type="match status" value="1"/>
</dbReference>
<gene>
    <name evidence="3" type="ORF">GH714_024911</name>
</gene>
<dbReference type="Proteomes" id="UP000467840">
    <property type="component" value="Chromosome 4"/>
</dbReference>
<sequence length="713" mass="81906">MRGEGFRLDLKHETPITGSHSRNIVDAGLFMGRSFRVGWGPNGVLVHPGAPVGFNGSQRLLASVINVEKVAIDRVVRDENNNTKKDLVEFAFDSPLNLHKTINHETKVEVGSFKLKLQKVLSNRLILSEICRSYIDIIEKQLEWTVKICGDDNEEDMVQDMREVSLEIDQESLPLIRRAEFSCWLQESVCHRVQEEVSSLNDSNYLEHIFSLLTGRQLDGAVEMAVSKGDVRLACLLSQAGGSTVNRADVARQLDLWRINGLDFKFIEKERIRLYELLSGNVHDALNDVKIDWKRFLGLLMWYRLAPHTSLPIIFQTYQHLLDDDRAPYPLPIYIDEGPVEVAVNFTGRHFDLAYYLMLLHANGEGEFGFMKTMFSAFSSTNDPLDYHMIWHQRAVLEAIGVLSSNDLQVLDMGLVSQLLCMGNVIGLSMWSFTCHTVMIIHISKLPLFGKFCFSIAKLGVQMNHNANLSRTLTFLCHGCMKLWVAYSKMAEEISELLLSDLSEGSTRVLTSSKASSKEMERIDNLFYSYANRSSGLIDPEGIENLCSDMEVDHTDVRILMLAWKMKAEKQGYFTLEEWRRGLKALRADTVNKLKKALPELEKEVKRPSNFVDFYSYSFRYCLTEEKQKSIDIESICQLLDLVLGSHFRAQVDYFIEYLKIQNDYKVINMDQWMGFYHFCTEISFPDLSNYDPELAWPLILDNFVEWMQEKRT</sequence>
<reference evidence="3 4" key="1">
    <citation type="journal article" date="2020" name="Mol. Plant">
        <title>The Chromosome-Based Rubber Tree Genome Provides New Insights into Spurge Genome Evolution and Rubber Biosynthesis.</title>
        <authorList>
            <person name="Liu J."/>
            <person name="Shi C."/>
            <person name="Shi C.C."/>
            <person name="Li W."/>
            <person name="Zhang Q.J."/>
            <person name="Zhang Y."/>
            <person name="Li K."/>
            <person name="Lu H.F."/>
            <person name="Shi C."/>
            <person name="Zhu S.T."/>
            <person name="Xiao Z.Y."/>
            <person name="Nan H."/>
            <person name="Yue Y."/>
            <person name="Zhu X.G."/>
            <person name="Wu Y."/>
            <person name="Hong X.N."/>
            <person name="Fan G.Y."/>
            <person name="Tong Y."/>
            <person name="Zhang D."/>
            <person name="Mao C.L."/>
            <person name="Liu Y.L."/>
            <person name="Hao S.J."/>
            <person name="Liu W.Q."/>
            <person name="Lv M.Q."/>
            <person name="Zhang H.B."/>
            <person name="Liu Y."/>
            <person name="Hu-Tang G.R."/>
            <person name="Wang J.P."/>
            <person name="Wang J.H."/>
            <person name="Sun Y.H."/>
            <person name="Ni S.B."/>
            <person name="Chen W.B."/>
            <person name="Zhang X.C."/>
            <person name="Jiao Y.N."/>
            <person name="Eichler E.E."/>
            <person name="Li G.H."/>
            <person name="Liu X."/>
            <person name="Gao L.Z."/>
        </authorList>
    </citation>
    <scope>NUCLEOTIDE SEQUENCE [LARGE SCALE GENOMIC DNA]</scope>
    <source>
        <strain evidence="4">cv. GT1</strain>
        <tissue evidence="3">Leaf</tissue>
    </source>
</reference>
<dbReference type="GO" id="GO:0032182">
    <property type="term" value="F:ubiquitin-like protein binding"/>
    <property type="evidence" value="ECO:0007669"/>
    <property type="project" value="TreeGrafter"/>
</dbReference>
<dbReference type="InterPro" id="IPR014764">
    <property type="entry name" value="DCN-prot"/>
</dbReference>
<name>A0A6A6LKF5_HEVBR</name>
<dbReference type="InterPro" id="IPR005176">
    <property type="entry name" value="PONY_dom"/>
</dbReference>
<comment type="function">
    <text evidence="1">Neddylation of cullins play an essential role in the regulation of SCF-type complexes activity.</text>
</comment>
<dbReference type="EMBL" id="JAAGAX010000010">
    <property type="protein sequence ID" value="KAF2301474.1"/>
    <property type="molecule type" value="Genomic_DNA"/>
</dbReference>
<dbReference type="Pfam" id="PF03556">
    <property type="entry name" value="Cullin_binding"/>
    <property type="match status" value="1"/>
</dbReference>
<dbReference type="GO" id="GO:0097602">
    <property type="term" value="F:cullin family protein binding"/>
    <property type="evidence" value="ECO:0007669"/>
    <property type="project" value="TreeGrafter"/>
</dbReference>
<protein>
    <recommendedName>
        <fullName evidence="1">Defective in cullin neddylation protein</fullName>
    </recommendedName>
</protein>
<dbReference type="AlphaFoldDB" id="A0A6A6LKF5"/>
<dbReference type="PANTHER" id="PTHR12281">
    <property type="entry name" value="RP42 RELATED"/>
    <property type="match status" value="1"/>
</dbReference>
<evidence type="ECO:0000313" key="3">
    <source>
        <dbReference type="EMBL" id="KAF2301474.1"/>
    </source>
</evidence>
<evidence type="ECO:0000256" key="1">
    <source>
        <dbReference type="RuleBase" id="RU410713"/>
    </source>
</evidence>
<comment type="caution">
    <text evidence="3">The sequence shown here is derived from an EMBL/GenBank/DDBJ whole genome shotgun (WGS) entry which is preliminary data.</text>
</comment>
<dbReference type="FunFam" id="1.25.40.690:FF:000002">
    <property type="entry name" value="Nuclear pore complex protein NUP96"/>
    <property type="match status" value="1"/>
</dbReference>
<evidence type="ECO:0000313" key="4">
    <source>
        <dbReference type="Proteomes" id="UP000467840"/>
    </source>
</evidence>
<dbReference type="InterPro" id="IPR042460">
    <property type="entry name" value="DCN1-like_PONY"/>
</dbReference>
<dbReference type="Gene3D" id="1.10.238.200">
    <property type="entry name" value="Cullin, PONY binding domain"/>
    <property type="match status" value="1"/>
</dbReference>